<dbReference type="GO" id="GO:0003700">
    <property type="term" value="F:DNA-binding transcription factor activity"/>
    <property type="evidence" value="ECO:0007669"/>
    <property type="project" value="InterPro"/>
</dbReference>
<protein>
    <recommendedName>
        <fullName evidence="1">HTH marR-type domain-containing protein</fullName>
    </recommendedName>
</protein>
<dbReference type="InterPro" id="IPR039422">
    <property type="entry name" value="MarR/SlyA-like"/>
</dbReference>
<dbReference type="Pfam" id="PF12802">
    <property type="entry name" value="MarR_2"/>
    <property type="match status" value="1"/>
</dbReference>
<dbReference type="GO" id="GO:0006950">
    <property type="term" value="P:response to stress"/>
    <property type="evidence" value="ECO:0007669"/>
    <property type="project" value="TreeGrafter"/>
</dbReference>
<gene>
    <name evidence="2" type="ORF">WQQ_32600</name>
</gene>
<evidence type="ECO:0000313" key="3">
    <source>
        <dbReference type="Proteomes" id="UP000003704"/>
    </source>
</evidence>
<dbReference type="PROSITE" id="PS50995">
    <property type="entry name" value="HTH_MARR_2"/>
    <property type="match status" value="1"/>
</dbReference>
<dbReference type="STRING" id="1172194.WQQ_32600"/>
<keyword evidence="3" id="KW-1185">Reference proteome</keyword>
<dbReference type="PANTHER" id="PTHR33164:SF43">
    <property type="entry name" value="HTH-TYPE TRANSCRIPTIONAL REPRESSOR YETL"/>
    <property type="match status" value="1"/>
</dbReference>
<dbReference type="Proteomes" id="UP000003704">
    <property type="component" value="Unassembled WGS sequence"/>
</dbReference>
<dbReference type="PANTHER" id="PTHR33164">
    <property type="entry name" value="TRANSCRIPTIONAL REGULATOR, MARR FAMILY"/>
    <property type="match status" value="1"/>
</dbReference>
<feature type="domain" description="HTH marR-type" evidence="1">
    <location>
        <begin position="29"/>
        <end position="161"/>
    </location>
</feature>
<dbReference type="InterPro" id="IPR036390">
    <property type="entry name" value="WH_DNA-bd_sf"/>
</dbReference>
<accession>I8T7F6</accession>
<dbReference type="SUPFAM" id="SSF46785">
    <property type="entry name" value="Winged helix' DNA-binding domain"/>
    <property type="match status" value="1"/>
</dbReference>
<reference evidence="2 3" key="1">
    <citation type="journal article" date="2012" name="J. Bacteriol.">
        <title>Genome Sequence of n-Alkane-Degrading Hydrocarboniphaga effusa Strain AP103T (ATCC BAA-332T).</title>
        <authorList>
            <person name="Chang H.K."/>
            <person name="Zylstra G.J."/>
            <person name="Chae J.C."/>
        </authorList>
    </citation>
    <scope>NUCLEOTIDE SEQUENCE [LARGE SCALE GENOMIC DNA]</scope>
    <source>
        <strain evidence="2 3">AP103</strain>
    </source>
</reference>
<dbReference type="EMBL" id="AKGD01000002">
    <property type="protein sequence ID" value="EIT69678.1"/>
    <property type="molecule type" value="Genomic_DNA"/>
</dbReference>
<dbReference type="InterPro" id="IPR036388">
    <property type="entry name" value="WH-like_DNA-bd_sf"/>
</dbReference>
<name>I8T7F6_9GAMM</name>
<organism evidence="2 3">
    <name type="scientific">Hydrocarboniphaga effusa AP103</name>
    <dbReference type="NCBI Taxonomy" id="1172194"/>
    <lineage>
        <taxon>Bacteria</taxon>
        <taxon>Pseudomonadati</taxon>
        <taxon>Pseudomonadota</taxon>
        <taxon>Gammaproteobacteria</taxon>
        <taxon>Nevskiales</taxon>
        <taxon>Nevskiaceae</taxon>
        <taxon>Hydrocarboniphaga</taxon>
    </lineage>
</organism>
<dbReference type="OrthoDB" id="6331822at2"/>
<proteinExistence type="predicted"/>
<evidence type="ECO:0000259" key="1">
    <source>
        <dbReference type="PROSITE" id="PS50995"/>
    </source>
</evidence>
<dbReference type="InterPro" id="IPR000835">
    <property type="entry name" value="HTH_MarR-typ"/>
</dbReference>
<dbReference type="Gene3D" id="1.10.10.10">
    <property type="entry name" value="Winged helix-like DNA-binding domain superfamily/Winged helix DNA-binding domain"/>
    <property type="match status" value="1"/>
</dbReference>
<sequence length="168" mass="19091">MLSIFRRCPPVPDSHPQAPSAFSLPAEFNGHLGVLLTRCRQRLIERLDSMLESDRLGIRHFAVVSLLERAEGISQVQIGEAMGYDRTTTMKLIDELQQRGMVERRRQHRDRRANAIALTVQGRQWWESKKPLVMGQEALFMAALTPGEQLLLKELLSRLVYGPTAKTS</sequence>
<comment type="caution">
    <text evidence="2">The sequence shown here is derived from an EMBL/GenBank/DDBJ whole genome shotgun (WGS) entry which is preliminary data.</text>
</comment>
<dbReference type="AlphaFoldDB" id="I8T7F6"/>
<dbReference type="RefSeq" id="WP_007186199.1">
    <property type="nucleotide sequence ID" value="NZ_AKGD01000002.1"/>
</dbReference>
<dbReference type="SMART" id="SM00347">
    <property type="entry name" value="HTH_MARR"/>
    <property type="match status" value="1"/>
</dbReference>
<evidence type="ECO:0000313" key="2">
    <source>
        <dbReference type="EMBL" id="EIT69678.1"/>
    </source>
</evidence>
<dbReference type="PRINTS" id="PR00598">
    <property type="entry name" value="HTHMARR"/>
</dbReference>